<dbReference type="Gene3D" id="1.20.5.190">
    <property type="match status" value="9"/>
</dbReference>
<sequence>DSMGNLFSRIKSPCESSHDEEDSSAPVVADDIVVQVQPESDASHKVNQETVTGNDQEVIANGNSKPADQDSLFVNDEGSVYEVDAAGYAKESNNGTQIKQGSEEKEIEIRIPLPVLQSTESDPGSEAELSEPETKTAETEPEPAPKASAAAPHAGDLVISSPPVFLATGDDVTVQLDDDVRDADVDELNAAATKIQAHYKGFLARKEVDEIRKTSVSPSLPPTVDCTDVPEAEISEKLAAKPEDNLLEADSKLQSSENIPLPNIKDEIAEVITSFDDEAFQLENQAATKIQAQFKGHKARKEVEELKRRSNVPKETAVDSVAEVEPAGDSQDPSTTNDADYVLENQAATKIQAQFKGYKARKEVEELRKKSSLHHSPPAPVADSDRVIENSEILDDFSEAENQAATRIQAQFKGHKVRKEMQEVKEKAAADLLEMENHAATKIQAHFKGHLARKEINEIKEGIAAALEPEEPEKQGSLVEKGIGNPTPEEPELIIQASESPSSIAIVDEINAFDEFTDEENLAATKIQAHFKGHLARKNLLGPELDKNVIIESPSMENVVEFTDEENQAATKIQAHFKGHLARKNLLEPELDKNVIIESPSIENVVEFTDEENQAATKIQAHFKGHLARKNLLGPELDQEVVIESPSTENVEFTAEENQAATKIQAHYKGHLTRKNLSPSPSRSDQIIDAGNTFSHVMSEEKFPQNKKDIENTSESLMYEATLAEARNLDSENIEPKTAIFLLDAQDHASDVEVSKSFMMTTGPAGLQNDLLAGNAGGTDCKTDLASNCMDSGVGFEGQEFAALENLPEAEEAATKIQARYRGYKTRKNLQHGQHSSRHQTHNNKHRHNLHCEDDTSLDFEIEQAAVKIQAGMRGYLTRKRLKGGRVKSAGDGKRRVSLGAQDRAAAKIQAGVRGYMTRKRIRKEREVHSGGHHQKRAAADAGSQHDSDPMNLLLNVDEASISNSSRDAEELAAAKIQAGVRGHLTRKRLKQQRQHQRKSHGAVSSVDCIDGTTDDDFESRHAATKIQAQIRGYLTRKQLKALATEAESDQLAKDPSNNNEKDLLIADDGDFHSGNSSAVVDGNRKPMREASIIRGTPVYLAFFCLSFARGLSSLLLPVLVQNKLVASAACRMHAKQPPSASPLSSSTSSSFCTDDADDSEAVDVDVDFYVSFRVTMTAAVTKRRPTPAFHRPTGTVGTDADADTAATKIQSRYRGYQTRKRVSEQQRQHRQAATKIQAHYRGYRTRKNMLNKDQASEPVSSNVDDVERTPDPVEINTDDGRLTGATMPREESGQQFDQAINERTSSPVASDANTGVVDVDTDQGNDEEAAAAAIKIQSHYRGSQESTQCSRGNIEMQLLCVRRYSGTNEPRKKTLEEKEKGNYHQKNEMVRLQKRDKWFSILGFDEYMQRPAAGGVDL</sequence>
<feature type="region of interest" description="Disordered" evidence="1">
    <location>
        <begin position="85"/>
        <end position="155"/>
    </location>
</feature>
<reference evidence="2" key="1">
    <citation type="submission" date="2020-11" db="EMBL/GenBank/DDBJ databases">
        <authorList>
            <person name="Tran Van P."/>
        </authorList>
    </citation>
    <scope>NUCLEOTIDE SEQUENCE</scope>
</reference>
<dbReference type="PANTHER" id="PTHR10699">
    <property type="entry name" value="NEUROMODULIN"/>
    <property type="match status" value="1"/>
</dbReference>
<dbReference type="GO" id="GO:0005516">
    <property type="term" value="F:calmodulin binding"/>
    <property type="evidence" value="ECO:0007669"/>
    <property type="project" value="TreeGrafter"/>
</dbReference>
<feature type="region of interest" description="Disordered" evidence="1">
    <location>
        <begin position="1047"/>
        <end position="1070"/>
    </location>
</feature>
<feature type="region of interest" description="Disordered" evidence="1">
    <location>
        <begin position="1213"/>
        <end position="1232"/>
    </location>
</feature>
<organism evidence="2">
    <name type="scientific">Notodromas monacha</name>
    <dbReference type="NCBI Taxonomy" id="399045"/>
    <lineage>
        <taxon>Eukaryota</taxon>
        <taxon>Metazoa</taxon>
        <taxon>Ecdysozoa</taxon>
        <taxon>Arthropoda</taxon>
        <taxon>Crustacea</taxon>
        <taxon>Oligostraca</taxon>
        <taxon>Ostracoda</taxon>
        <taxon>Podocopa</taxon>
        <taxon>Podocopida</taxon>
        <taxon>Cypridocopina</taxon>
        <taxon>Cypridoidea</taxon>
        <taxon>Cyprididae</taxon>
        <taxon>Notodromas</taxon>
    </lineage>
</organism>
<feature type="region of interest" description="Disordered" evidence="1">
    <location>
        <begin position="1253"/>
        <end position="1296"/>
    </location>
</feature>
<feature type="compositionally biased region" description="Polar residues" evidence="1">
    <location>
        <begin position="91"/>
        <end position="100"/>
    </location>
</feature>
<dbReference type="PROSITE" id="PS50096">
    <property type="entry name" value="IQ"/>
    <property type="match status" value="16"/>
</dbReference>
<feature type="region of interest" description="Disordered" evidence="1">
    <location>
        <begin position="1"/>
        <end position="25"/>
    </location>
</feature>
<dbReference type="Pfam" id="PF00612">
    <property type="entry name" value="IQ"/>
    <property type="match status" value="17"/>
</dbReference>
<feature type="region of interest" description="Disordered" evidence="1">
    <location>
        <begin position="984"/>
        <end position="1010"/>
    </location>
</feature>
<feature type="compositionally biased region" description="Polar residues" evidence="1">
    <location>
        <begin position="48"/>
        <end position="66"/>
    </location>
</feature>
<dbReference type="Proteomes" id="UP000678499">
    <property type="component" value="Unassembled WGS sequence"/>
</dbReference>
<feature type="non-terminal residue" evidence="2">
    <location>
        <position position="1419"/>
    </location>
</feature>
<feature type="non-terminal residue" evidence="2">
    <location>
        <position position="1"/>
    </location>
</feature>
<dbReference type="OrthoDB" id="252964at2759"/>
<feature type="region of interest" description="Disordered" evidence="1">
    <location>
        <begin position="364"/>
        <end position="384"/>
    </location>
</feature>
<dbReference type="PANTHER" id="PTHR10699:SF11">
    <property type="entry name" value="IGLOO, ISOFORM A"/>
    <property type="match status" value="1"/>
</dbReference>
<gene>
    <name evidence="2" type="ORF">NMOB1V02_LOCUS9308</name>
</gene>
<protein>
    <recommendedName>
        <fullName evidence="4">Abnormal spindle-like microcephaly-associated protein</fullName>
    </recommendedName>
</protein>
<feature type="region of interest" description="Disordered" evidence="1">
    <location>
        <begin position="925"/>
        <end position="951"/>
    </location>
</feature>
<dbReference type="SUPFAM" id="SSF52540">
    <property type="entry name" value="P-loop containing nucleoside triphosphate hydrolases"/>
    <property type="match status" value="4"/>
</dbReference>
<dbReference type="SMART" id="SM00015">
    <property type="entry name" value="IQ"/>
    <property type="match status" value="17"/>
</dbReference>
<evidence type="ECO:0008006" key="4">
    <source>
        <dbReference type="Google" id="ProtNLM"/>
    </source>
</evidence>
<dbReference type="EMBL" id="OA885109">
    <property type="protein sequence ID" value="CAD7281669.1"/>
    <property type="molecule type" value="Genomic_DNA"/>
</dbReference>
<feature type="region of interest" description="Disordered" evidence="1">
    <location>
        <begin position="303"/>
        <end position="340"/>
    </location>
</feature>
<dbReference type="CDD" id="cd23767">
    <property type="entry name" value="IQCD"/>
    <property type="match status" value="10"/>
</dbReference>
<evidence type="ECO:0000313" key="3">
    <source>
        <dbReference type="Proteomes" id="UP000678499"/>
    </source>
</evidence>
<dbReference type="EMBL" id="CAJPEX010003072">
    <property type="protein sequence ID" value="CAG0921821.1"/>
    <property type="molecule type" value="Genomic_DNA"/>
</dbReference>
<proteinExistence type="predicted"/>
<accession>A0A7R9BWA3</accession>
<keyword evidence="3" id="KW-1185">Reference proteome</keyword>
<name>A0A7R9BWA3_9CRUS</name>
<dbReference type="FunFam" id="1.20.5.190:FF:000055">
    <property type="entry name" value="Putative microtubule-associated protein futsch"/>
    <property type="match status" value="2"/>
</dbReference>
<feature type="compositionally biased region" description="Basic residues" evidence="1">
    <location>
        <begin position="984"/>
        <end position="1001"/>
    </location>
</feature>
<feature type="region of interest" description="Disordered" evidence="1">
    <location>
        <begin position="38"/>
        <end position="73"/>
    </location>
</feature>
<evidence type="ECO:0000256" key="1">
    <source>
        <dbReference type="SAM" id="MobiDB-lite"/>
    </source>
</evidence>
<dbReference type="InterPro" id="IPR027417">
    <property type="entry name" value="P-loop_NTPase"/>
</dbReference>
<feature type="region of interest" description="Disordered" evidence="1">
    <location>
        <begin position="829"/>
        <end position="848"/>
    </location>
</feature>
<dbReference type="InterPro" id="IPR000048">
    <property type="entry name" value="IQ_motif_EF-hand-BS"/>
</dbReference>
<feature type="compositionally biased region" description="Polar residues" evidence="1">
    <location>
        <begin position="1253"/>
        <end position="1264"/>
    </location>
</feature>
<evidence type="ECO:0000313" key="2">
    <source>
        <dbReference type="EMBL" id="CAD7281669.1"/>
    </source>
</evidence>